<keyword evidence="5" id="KW-1185">Reference proteome</keyword>
<keyword evidence="2" id="KW-0274">FAD</keyword>
<evidence type="ECO:0000256" key="1">
    <source>
        <dbReference type="ARBA" id="ARBA00022630"/>
    </source>
</evidence>
<evidence type="ECO:0000313" key="4">
    <source>
        <dbReference type="EMBL" id="PSM40210.1"/>
    </source>
</evidence>
<dbReference type="SUPFAM" id="SSF47203">
    <property type="entry name" value="Acyl-CoA dehydrogenase C-terminal domain-like"/>
    <property type="match status" value="1"/>
</dbReference>
<evidence type="ECO:0000313" key="5">
    <source>
        <dbReference type="Proteomes" id="UP000240429"/>
    </source>
</evidence>
<comment type="caution">
    <text evidence="4">The sequence shown here is derived from an EMBL/GenBank/DDBJ whole genome shotgun (WGS) entry which is preliminary data.</text>
</comment>
<keyword evidence="3" id="KW-0560">Oxidoreductase</keyword>
<evidence type="ECO:0000256" key="3">
    <source>
        <dbReference type="ARBA" id="ARBA00023002"/>
    </source>
</evidence>
<dbReference type="InterPro" id="IPR046373">
    <property type="entry name" value="Acyl-CoA_Oxase/DH_mid-dom_sf"/>
</dbReference>
<reference evidence="4 5" key="1">
    <citation type="submission" date="2018-03" db="EMBL/GenBank/DDBJ databases">
        <title>Streptomyces dioscori sp. nov., a novel endophytic actinobacterium isolated from bulbil of Dioscorea bulbifera L.</title>
        <authorList>
            <person name="Zhikuan W."/>
        </authorList>
    </citation>
    <scope>NUCLEOTIDE SEQUENCE [LARGE SCALE GENOMIC DNA]</scope>
    <source>
        <strain evidence="4 5">A217</strain>
    </source>
</reference>
<dbReference type="InterPro" id="IPR009100">
    <property type="entry name" value="AcylCoA_DH/oxidase_NM_dom_sf"/>
</dbReference>
<sequence>MRSMDHARETCEAFLPGLLDKLDDIPLPELEAPGSPALDHFRACGGPGLVIPTRYHGGGADPLQALAVVRAVGAHSPSLAVATTMHHFSVATLFTLADSVQRSGMEWALLEGIAEQGLLVASGFAEGRPGQGILAPTVRAKAVEGGYLVNGSKKPCSLSASMDLLTASVALPSKEGEEGHDGDGTELAVMLLPRATEGIGVHPFWKSWALAGAESDEVRLTDVFVDEQLLMRTAAAGPGRLDELQTTGFLWFELLISACYSGAAGALVERALVRKHSTSDRADLVTRLETANLLLEGVARMLRDGESDDAALGKALVARFAAQDALGGAVRRAVEMLGGTAFIASSEVAYLAAVSHGLGFHPPSRASFAAPYLEHVAGSPLRLA</sequence>
<dbReference type="AlphaFoldDB" id="A0A2P8Q1U5"/>
<dbReference type="OrthoDB" id="2986495at2"/>
<dbReference type="Gene3D" id="2.40.110.10">
    <property type="entry name" value="Butyryl-CoA Dehydrogenase, subunit A, domain 2"/>
    <property type="match status" value="1"/>
</dbReference>
<name>A0A2P8Q1U5_9ACTN</name>
<dbReference type="Proteomes" id="UP000240429">
    <property type="component" value="Unassembled WGS sequence"/>
</dbReference>
<dbReference type="InterPro" id="IPR037069">
    <property type="entry name" value="AcylCoA_DH/ox_N_sf"/>
</dbReference>
<dbReference type="GO" id="GO:0050660">
    <property type="term" value="F:flavin adenine dinucleotide binding"/>
    <property type="evidence" value="ECO:0007669"/>
    <property type="project" value="InterPro"/>
</dbReference>
<accession>A0A2P8Q1U5</accession>
<keyword evidence="1" id="KW-0285">Flavoprotein</keyword>
<protein>
    <submittedName>
        <fullName evidence="4">Oxidoreductase</fullName>
    </submittedName>
</protein>
<organism evidence="4 5">
    <name type="scientific">Streptomyces dioscori</name>
    <dbReference type="NCBI Taxonomy" id="2109333"/>
    <lineage>
        <taxon>Bacteria</taxon>
        <taxon>Bacillati</taxon>
        <taxon>Actinomycetota</taxon>
        <taxon>Actinomycetes</taxon>
        <taxon>Kitasatosporales</taxon>
        <taxon>Streptomycetaceae</taxon>
        <taxon>Streptomyces</taxon>
        <taxon>Streptomyces aurantiacus group</taxon>
    </lineage>
</organism>
<dbReference type="PANTHER" id="PTHR43884:SF20">
    <property type="entry name" value="ACYL-COA DEHYDROGENASE FADE28"/>
    <property type="match status" value="1"/>
</dbReference>
<evidence type="ECO:0000256" key="2">
    <source>
        <dbReference type="ARBA" id="ARBA00022827"/>
    </source>
</evidence>
<dbReference type="EMBL" id="PYBJ01000019">
    <property type="protein sequence ID" value="PSM40210.1"/>
    <property type="molecule type" value="Genomic_DNA"/>
</dbReference>
<dbReference type="PANTHER" id="PTHR43884">
    <property type="entry name" value="ACYL-COA DEHYDROGENASE"/>
    <property type="match status" value="1"/>
</dbReference>
<dbReference type="RefSeq" id="WP_107019289.1">
    <property type="nucleotide sequence ID" value="NZ_KZ679048.1"/>
</dbReference>
<dbReference type="SUPFAM" id="SSF56645">
    <property type="entry name" value="Acyl-CoA dehydrogenase NM domain-like"/>
    <property type="match status" value="1"/>
</dbReference>
<dbReference type="Gene3D" id="1.10.540.10">
    <property type="entry name" value="Acyl-CoA dehydrogenase/oxidase, N-terminal domain"/>
    <property type="match status" value="1"/>
</dbReference>
<gene>
    <name evidence="4" type="ORF">C6Y14_26160</name>
</gene>
<proteinExistence type="predicted"/>
<dbReference type="Gene3D" id="1.20.140.10">
    <property type="entry name" value="Butyryl-CoA Dehydrogenase, subunit A, domain 3"/>
    <property type="match status" value="1"/>
</dbReference>
<dbReference type="InterPro" id="IPR036250">
    <property type="entry name" value="AcylCo_DH-like_C"/>
</dbReference>
<dbReference type="GO" id="GO:0003995">
    <property type="term" value="F:acyl-CoA dehydrogenase activity"/>
    <property type="evidence" value="ECO:0007669"/>
    <property type="project" value="TreeGrafter"/>
</dbReference>